<feature type="compositionally biased region" description="Polar residues" evidence="4">
    <location>
        <begin position="365"/>
        <end position="391"/>
    </location>
</feature>
<dbReference type="SUPFAM" id="SSF50978">
    <property type="entry name" value="WD40 repeat-like"/>
    <property type="match status" value="1"/>
</dbReference>
<keyword evidence="5" id="KW-1185">Reference proteome</keyword>
<dbReference type="AlphaFoldDB" id="A0A8B8FUT6"/>
<evidence type="ECO:0000313" key="6">
    <source>
        <dbReference type="RefSeq" id="XP_025414253.1"/>
    </source>
</evidence>
<sequence length="562" mass="64412">MFPTKGLFRNVFFQPYNDQNNVGIRVAAKDNKHLVQRLTLEQTVKQRRCVNSLQWNDTGNLLLSAGDDRRIVIINPFTHKNVVDYKTRHQTNIFCAKFLPTMDNRIISCGADGSILNLDLERQKETEWNFFTCHETPCYEIETIPGDPNTFLSCSEDGTVRLYDLRASNLCSRYKCRDHILINCDTPVSTIAVNPKNPYELAIATLDSTVRVVDRRKIILQDPTDKIVPECAFTVPHLSHRSYRITSLSYSSDGRNILANYSDEDIYMFSTDKDPNITAVANDYLENPPYPPPYRRIRLRGDWTDTGPLSEPSVDTERDRIQSIVMGQMSDILVQILNTPSLRSAIMHNWRPLYSRLTRQTLDSVQINGPNNENSNLDANNVEPSTSTDSGQETEKRKKLKLNERCPGFNDFVPLQPVKAQYKGHRNSRTLIKEASFWGNDFIISGSDCGHVFIWDRYTCEIVMLLRGDNHVVNCIQPHPSLPLLATSGVDHDVKLWSPRLPDIGFSQEMANELVEKNKLMMEQSRDTITVSPTLIVRMLNRFNILRQAEVLIELNEMRRNT</sequence>
<dbReference type="SMART" id="SM00320">
    <property type="entry name" value="WD40"/>
    <property type="match status" value="7"/>
</dbReference>
<proteinExistence type="predicted"/>
<dbReference type="Pfam" id="PF00400">
    <property type="entry name" value="WD40"/>
    <property type="match status" value="3"/>
</dbReference>
<evidence type="ECO:0000313" key="5">
    <source>
        <dbReference type="Proteomes" id="UP000694846"/>
    </source>
</evidence>
<dbReference type="InterPro" id="IPR015943">
    <property type="entry name" value="WD40/YVTN_repeat-like_dom_sf"/>
</dbReference>
<dbReference type="GO" id="GO:0080008">
    <property type="term" value="C:Cul4-RING E3 ubiquitin ligase complex"/>
    <property type="evidence" value="ECO:0007669"/>
    <property type="project" value="TreeGrafter"/>
</dbReference>
<reference evidence="6" key="1">
    <citation type="submission" date="2025-08" db="UniProtKB">
        <authorList>
            <consortium name="RefSeq"/>
        </authorList>
    </citation>
    <scope>IDENTIFICATION</scope>
    <source>
        <tissue evidence="6">Whole body</tissue>
    </source>
</reference>
<dbReference type="InterPro" id="IPR045151">
    <property type="entry name" value="DCAF8"/>
</dbReference>
<dbReference type="InterPro" id="IPR036322">
    <property type="entry name" value="WD40_repeat_dom_sf"/>
</dbReference>
<protein>
    <submittedName>
        <fullName evidence="6">DDB1- and CUL4-associated factor 6-like</fullName>
    </submittedName>
</protein>
<dbReference type="PANTHER" id="PTHR15574:SF39">
    <property type="entry name" value="DDB1- AND CUL4-ASSOCIATED FACTOR 6"/>
    <property type="match status" value="1"/>
</dbReference>
<gene>
    <name evidence="6" type="primary">LOC112686267</name>
</gene>
<accession>A0A8B8FUT6</accession>
<dbReference type="PROSITE" id="PS50082">
    <property type="entry name" value="WD_REPEATS_2"/>
    <property type="match status" value="1"/>
</dbReference>
<dbReference type="RefSeq" id="XP_025414253.1">
    <property type="nucleotide sequence ID" value="XM_025558468.1"/>
</dbReference>
<dbReference type="OrthoDB" id="4869960at2759"/>
<keyword evidence="2" id="KW-0677">Repeat</keyword>
<dbReference type="Gene3D" id="2.130.10.10">
    <property type="entry name" value="YVTN repeat-like/Quinoprotein amine dehydrogenase"/>
    <property type="match status" value="2"/>
</dbReference>
<dbReference type="Proteomes" id="UP000694846">
    <property type="component" value="Unplaced"/>
</dbReference>
<keyword evidence="1 3" id="KW-0853">WD repeat</keyword>
<name>A0A8B8FUT6_9HEMI</name>
<organism evidence="5 6">
    <name type="scientific">Sipha flava</name>
    <name type="common">yellow sugarcane aphid</name>
    <dbReference type="NCBI Taxonomy" id="143950"/>
    <lineage>
        <taxon>Eukaryota</taxon>
        <taxon>Metazoa</taxon>
        <taxon>Ecdysozoa</taxon>
        <taxon>Arthropoda</taxon>
        <taxon>Hexapoda</taxon>
        <taxon>Insecta</taxon>
        <taxon>Pterygota</taxon>
        <taxon>Neoptera</taxon>
        <taxon>Paraneoptera</taxon>
        <taxon>Hemiptera</taxon>
        <taxon>Sternorrhyncha</taxon>
        <taxon>Aphidomorpha</taxon>
        <taxon>Aphidoidea</taxon>
        <taxon>Aphididae</taxon>
        <taxon>Sipha</taxon>
    </lineage>
</organism>
<dbReference type="GeneID" id="112686267"/>
<dbReference type="GO" id="GO:0005737">
    <property type="term" value="C:cytoplasm"/>
    <property type="evidence" value="ECO:0007669"/>
    <property type="project" value="TreeGrafter"/>
</dbReference>
<evidence type="ECO:0000256" key="1">
    <source>
        <dbReference type="ARBA" id="ARBA00022574"/>
    </source>
</evidence>
<dbReference type="InterPro" id="IPR001680">
    <property type="entry name" value="WD40_rpt"/>
</dbReference>
<evidence type="ECO:0000256" key="2">
    <source>
        <dbReference type="ARBA" id="ARBA00022737"/>
    </source>
</evidence>
<dbReference type="GO" id="GO:0045944">
    <property type="term" value="P:positive regulation of transcription by RNA polymerase II"/>
    <property type="evidence" value="ECO:0007669"/>
    <property type="project" value="TreeGrafter"/>
</dbReference>
<dbReference type="PANTHER" id="PTHR15574">
    <property type="entry name" value="WD REPEAT DOMAIN-CONTAINING FAMILY"/>
    <property type="match status" value="1"/>
</dbReference>
<evidence type="ECO:0000256" key="4">
    <source>
        <dbReference type="SAM" id="MobiDB-lite"/>
    </source>
</evidence>
<feature type="region of interest" description="Disordered" evidence="4">
    <location>
        <begin position="365"/>
        <end position="400"/>
    </location>
</feature>
<feature type="repeat" description="WD" evidence="3">
    <location>
        <begin position="466"/>
        <end position="498"/>
    </location>
</feature>
<evidence type="ECO:0000256" key="3">
    <source>
        <dbReference type="PROSITE-ProRule" id="PRU00221"/>
    </source>
</evidence>